<dbReference type="AlphaFoldDB" id="A0A382IXA7"/>
<gene>
    <name evidence="1" type="ORF">METZ01_LOCUS257204</name>
</gene>
<evidence type="ECO:0000313" key="1">
    <source>
        <dbReference type="EMBL" id="SVC04350.1"/>
    </source>
</evidence>
<evidence type="ECO:0008006" key="2">
    <source>
        <dbReference type="Google" id="ProtNLM"/>
    </source>
</evidence>
<reference evidence="1" key="1">
    <citation type="submission" date="2018-05" db="EMBL/GenBank/DDBJ databases">
        <authorList>
            <person name="Lanie J.A."/>
            <person name="Ng W.-L."/>
            <person name="Kazmierczak K.M."/>
            <person name="Andrzejewski T.M."/>
            <person name="Davidsen T.M."/>
            <person name="Wayne K.J."/>
            <person name="Tettelin H."/>
            <person name="Glass J.I."/>
            <person name="Rusch D."/>
            <person name="Podicherti R."/>
            <person name="Tsui H.-C.T."/>
            <person name="Winkler M.E."/>
        </authorList>
    </citation>
    <scope>NUCLEOTIDE SEQUENCE</scope>
</reference>
<dbReference type="InterPro" id="IPR036291">
    <property type="entry name" value="NAD(P)-bd_dom_sf"/>
</dbReference>
<dbReference type="Gene3D" id="3.40.50.720">
    <property type="entry name" value="NAD(P)-binding Rossmann-like Domain"/>
    <property type="match status" value="1"/>
</dbReference>
<dbReference type="EMBL" id="UINC01070305">
    <property type="protein sequence ID" value="SVC04350.1"/>
    <property type="molecule type" value="Genomic_DNA"/>
</dbReference>
<protein>
    <recommendedName>
        <fullName evidence="2">NAD-dependent epimerase/dehydratase domain-containing protein</fullName>
    </recommendedName>
</protein>
<accession>A0A382IXA7</accession>
<proteinExistence type="predicted"/>
<sequence>MVLPTEKEPSLINVLLIGGRGQIGSGLRTWLPRLDAAYRITSVDLPGSKDWASGTDVQRDFVEFDICEHPEQLARLMRGRDLVVYLARKGTLPVMNAMTDLVFESLLQQDPVPMMVGSSSVHACDGAYSVDDGPWSVWAERRFDDLDPKPEQVLSSIDACPTNRYGEEKAYVEDWCRKMADAGHDAVAARWGGINAENRMRTERGYFALWCHQQDAARFVHACYTTRTNGGLPSGAHYFVVSNNTYNIFDLEIPRREIGYQPTHDAEVFYRKNEGGTR</sequence>
<dbReference type="SUPFAM" id="SSF51735">
    <property type="entry name" value="NAD(P)-binding Rossmann-fold domains"/>
    <property type="match status" value="1"/>
</dbReference>
<organism evidence="1">
    <name type="scientific">marine metagenome</name>
    <dbReference type="NCBI Taxonomy" id="408172"/>
    <lineage>
        <taxon>unclassified sequences</taxon>
        <taxon>metagenomes</taxon>
        <taxon>ecological metagenomes</taxon>
    </lineage>
</organism>
<name>A0A382IXA7_9ZZZZ</name>